<organism evidence="2 3">
    <name type="scientific">Xylaria bambusicola</name>
    <dbReference type="NCBI Taxonomy" id="326684"/>
    <lineage>
        <taxon>Eukaryota</taxon>
        <taxon>Fungi</taxon>
        <taxon>Dikarya</taxon>
        <taxon>Ascomycota</taxon>
        <taxon>Pezizomycotina</taxon>
        <taxon>Sordariomycetes</taxon>
        <taxon>Xylariomycetidae</taxon>
        <taxon>Xylariales</taxon>
        <taxon>Xylariaceae</taxon>
        <taxon>Xylaria</taxon>
    </lineage>
</organism>
<accession>A0AAN7Z0F6</accession>
<dbReference type="CDD" id="cd00570">
    <property type="entry name" value="GST_N_family"/>
    <property type="match status" value="1"/>
</dbReference>
<feature type="domain" description="GST N-terminal" evidence="1">
    <location>
        <begin position="5"/>
        <end position="72"/>
    </location>
</feature>
<protein>
    <recommendedName>
        <fullName evidence="1">GST N-terminal domain-containing protein</fullName>
    </recommendedName>
</protein>
<sequence>MAPDSKLFLHDHPISSYAQKVRIVLRWKNIPFEHAIPPGMGSGQQEMKDFPAFLHPRQEIPALIDGDTRIFD</sequence>
<evidence type="ECO:0000313" key="3">
    <source>
        <dbReference type="Proteomes" id="UP001305414"/>
    </source>
</evidence>
<gene>
    <name evidence="2" type="ORF">RRF57_001143</name>
</gene>
<dbReference type="Proteomes" id="UP001305414">
    <property type="component" value="Unassembled WGS sequence"/>
</dbReference>
<reference evidence="2 3" key="1">
    <citation type="submission" date="2023-10" db="EMBL/GenBank/DDBJ databases">
        <title>Draft genome sequence of Xylaria bambusicola isolate GMP-LS, the root and basal stem rot pathogen of sugarcane in Indonesia.</title>
        <authorList>
            <person name="Selvaraj P."/>
            <person name="Muralishankar V."/>
            <person name="Muruganantham S."/>
            <person name="Sp S."/>
            <person name="Haryani S."/>
            <person name="Lau K.J.X."/>
            <person name="Naqvi N.I."/>
        </authorList>
    </citation>
    <scope>NUCLEOTIDE SEQUENCE [LARGE SCALE GENOMIC DNA]</scope>
    <source>
        <strain evidence="2">GMP-LS</strain>
    </source>
</reference>
<dbReference type="Gene3D" id="3.40.30.10">
    <property type="entry name" value="Glutaredoxin"/>
    <property type="match status" value="1"/>
</dbReference>
<dbReference type="Pfam" id="PF13417">
    <property type="entry name" value="GST_N_3"/>
    <property type="match status" value="1"/>
</dbReference>
<dbReference type="AlphaFoldDB" id="A0AAN7Z0F6"/>
<dbReference type="InterPro" id="IPR004045">
    <property type="entry name" value="Glutathione_S-Trfase_N"/>
</dbReference>
<evidence type="ECO:0000259" key="1">
    <source>
        <dbReference type="PROSITE" id="PS50404"/>
    </source>
</evidence>
<comment type="caution">
    <text evidence="2">The sequence shown here is derived from an EMBL/GenBank/DDBJ whole genome shotgun (WGS) entry which is preliminary data.</text>
</comment>
<name>A0AAN7Z0F6_9PEZI</name>
<keyword evidence="3" id="KW-1185">Reference proteome</keyword>
<dbReference type="SUPFAM" id="SSF52833">
    <property type="entry name" value="Thioredoxin-like"/>
    <property type="match status" value="1"/>
</dbReference>
<dbReference type="EMBL" id="JAWHQM010000002">
    <property type="protein sequence ID" value="KAK5625427.1"/>
    <property type="molecule type" value="Genomic_DNA"/>
</dbReference>
<dbReference type="InterPro" id="IPR036249">
    <property type="entry name" value="Thioredoxin-like_sf"/>
</dbReference>
<dbReference type="PROSITE" id="PS50404">
    <property type="entry name" value="GST_NTER"/>
    <property type="match status" value="1"/>
</dbReference>
<evidence type="ECO:0000313" key="2">
    <source>
        <dbReference type="EMBL" id="KAK5625427.1"/>
    </source>
</evidence>
<proteinExistence type="predicted"/>